<feature type="region of interest" description="Disordered" evidence="1">
    <location>
        <begin position="1"/>
        <end position="21"/>
    </location>
</feature>
<dbReference type="EMBL" id="BA000045">
    <property type="protein sequence ID" value="BAC91841.1"/>
    <property type="molecule type" value="Genomic_DNA"/>
</dbReference>
<dbReference type="KEGG" id="gvi:gsl3900"/>
<dbReference type="InParanoid" id="Q7NEH9"/>
<dbReference type="eggNOG" id="ENOG503370Z">
    <property type="taxonomic scope" value="Bacteria"/>
</dbReference>
<proteinExistence type="predicted"/>
<reference evidence="2 3" key="2">
    <citation type="journal article" date="2003" name="DNA Res.">
        <title>Complete genome structure of Gloeobacter violaceus PCC 7421, a cyanobacterium that lacks thylakoids (supplement).</title>
        <authorList>
            <person name="Nakamura Y."/>
            <person name="Kaneko T."/>
            <person name="Sato S."/>
            <person name="Mimuro M."/>
            <person name="Miyashita H."/>
            <person name="Tsuchiya T."/>
            <person name="Sasamoto S."/>
            <person name="Watanabe A."/>
            <person name="Kawashima K."/>
            <person name="Kishida Y."/>
            <person name="Kiyokawa C."/>
            <person name="Kohara M."/>
            <person name="Matsumoto M."/>
            <person name="Matsuno A."/>
            <person name="Nakazaki N."/>
            <person name="Shimpo S."/>
            <person name="Takeuchi C."/>
            <person name="Yamada M."/>
            <person name="Tabata S."/>
        </authorList>
    </citation>
    <scope>NUCLEOTIDE SEQUENCE [LARGE SCALE GENOMIC DNA]</scope>
    <source>
        <strain evidence="3">ATCC 29082 / PCC 7421</strain>
    </source>
</reference>
<dbReference type="PhylomeDB" id="Q7NEH9"/>
<keyword evidence="3" id="KW-1185">Reference proteome</keyword>
<dbReference type="Proteomes" id="UP000000557">
    <property type="component" value="Chromosome"/>
</dbReference>
<evidence type="ECO:0000313" key="3">
    <source>
        <dbReference type="Proteomes" id="UP000000557"/>
    </source>
</evidence>
<accession>Q7NEH9</accession>
<dbReference type="EnsemblBacteria" id="BAC91841">
    <property type="protein sequence ID" value="BAC91841"/>
    <property type="gene ID" value="BAC91841"/>
</dbReference>
<organism evidence="2 3">
    <name type="scientific">Gloeobacter violaceus (strain ATCC 29082 / PCC 7421)</name>
    <dbReference type="NCBI Taxonomy" id="251221"/>
    <lineage>
        <taxon>Bacteria</taxon>
        <taxon>Bacillati</taxon>
        <taxon>Cyanobacteriota</taxon>
        <taxon>Cyanophyceae</taxon>
        <taxon>Gloeobacterales</taxon>
        <taxon>Gloeobacteraceae</taxon>
        <taxon>Gloeobacter</taxon>
    </lineage>
</organism>
<evidence type="ECO:0000256" key="1">
    <source>
        <dbReference type="SAM" id="MobiDB-lite"/>
    </source>
</evidence>
<dbReference type="HOGENOM" id="CLU_179052_0_0_3"/>
<dbReference type="OrthoDB" id="573034at2"/>
<protein>
    <submittedName>
        <fullName evidence="2">Gsl3900 protein</fullName>
    </submittedName>
</protein>
<sequence>MSHVYGGFRGSRPGTLNDAGERVNDACEPCSEKRAIAYSMDALLPGLYVWAGPFHVRIGGSIAEPNYPGTVKSWFGAGIVLPGYRIFTTYRGDFDA</sequence>
<dbReference type="RefSeq" id="WP_011143888.1">
    <property type="nucleotide sequence ID" value="NC_005125.1"/>
</dbReference>
<reference evidence="2 3" key="1">
    <citation type="journal article" date="2003" name="DNA Res.">
        <title>Complete genome structure of Gloeobacter violaceus PCC 7421, a cyanobacterium that lacks thylakoids.</title>
        <authorList>
            <person name="Nakamura Y."/>
            <person name="Kaneko T."/>
            <person name="Sato S."/>
            <person name="Mimuro M."/>
            <person name="Miyashita H."/>
            <person name="Tsuchiya T."/>
            <person name="Sasamoto S."/>
            <person name="Watanabe A."/>
            <person name="Kawashima K."/>
            <person name="Kishida Y."/>
            <person name="Kiyokawa C."/>
            <person name="Kohara M."/>
            <person name="Matsumoto M."/>
            <person name="Matsuno A."/>
            <person name="Nakazaki N."/>
            <person name="Shimpo S."/>
            <person name="Takeuchi C."/>
            <person name="Yamada M."/>
            <person name="Tabata S."/>
        </authorList>
    </citation>
    <scope>NUCLEOTIDE SEQUENCE [LARGE SCALE GENOMIC DNA]</scope>
    <source>
        <strain evidence="3">ATCC 29082 / PCC 7421</strain>
    </source>
</reference>
<dbReference type="AlphaFoldDB" id="Q7NEH9"/>
<evidence type="ECO:0000313" key="2">
    <source>
        <dbReference type="EMBL" id="BAC91841.1"/>
    </source>
</evidence>
<gene>
    <name evidence="2" type="ordered locus">gsl3900</name>
</gene>
<name>Q7NEH9_GLOVI</name>